<dbReference type="PANTHER" id="PTHR42953:SF3">
    <property type="entry name" value="HIGH-AFFINITY ZINC UPTAKE SYSTEM PROTEIN ZNUA"/>
    <property type="match status" value="1"/>
</dbReference>
<keyword evidence="5" id="KW-0864">Zinc transport</keyword>
<dbReference type="Pfam" id="PF01297">
    <property type="entry name" value="ZnuA"/>
    <property type="match status" value="1"/>
</dbReference>
<organism evidence="8 9">
    <name type="scientific">Photobacterium lipolyticum</name>
    <dbReference type="NCBI Taxonomy" id="266810"/>
    <lineage>
        <taxon>Bacteria</taxon>
        <taxon>Pseudomonadati</taxon>
        <taxon>Pseudomonadota</taxon>
        <taxon>Gammaproteobacteria</taxon>
        <taxon>Vibrionales</taxon>
        <taxon>Vibrionaceae</taxon>
        <taxon>Photobacterium</taxon>
    </lineage>
</organism>
<evidence type="ECO:0000256" key="2">
    <source>
        <dbReference type="ARBA" id="ARBA00015915"/>
    </source>
</evidence>
<dbReference type="InterPro" id="IPR050492">
    <property type="entry name" value="Bact_metal-bind_prot9"/>
</dbReference>
<keyword evidence="5" id="KW-0862">Zinc</keyword>
<evidence type="ECO:0000313" key="8">
    <source>
        <dbReference type="EMBL" id="PSW07692.1"/>
    </source>
</evidence>
<comment type="similarity">
    <text evidence="1 6">Belongs to the bacterial solute-binding protein 9 family.</text>
</comment>
<dbReference type="PRINTS" id="PR00690">
    <property type="entry name" value="ADHESNFAMILY"/>
</dbReference>
<dbReference type="EMBL" id="PYMC01000001">
    <property type="protein sequence ID" value="PSW07692.1"/>
    <property type="molecule type" value="Genomic_DNA"/>
</dbReference>
<evidence type="ECO:0000256" key="7">
    <source>
        <dbReference type="SAM" id="SignalP"/>
    </source>
</evidence>
<dbReference type="NCBIfam" id="NF007091">
    <property type="entry name" value="PRK09545.1"/>
    <property type="match status" value="1"/>
</dbReference>
<evidence type="ECO:0000256" key="5">
    <source>
        <dbReference type="ARBA" id="ARBA00022906"/>
    </source>
</evidence>
<dbReference type="Gene3D" id="3.40.50.1980">
    <property type="entry name" value="Nitrogenase molybdenum iron protein domain"/>
    <property type="match status" value="2"/>
</dbReference>
<dbReference type="FunFam" id="3.40.50.1980:FF:000006">
    <property type="entry name" value="Zinc ABC transporter substrate-binding protein ZnuA"/>
    <property type="match status" value="1"/>
</dbReference>
<keyword evidence="4 7" id="KW-0732">Signal</keyword>
<dbReference type="GO" id="GO:0046872">
    <property type="term" value="F:metal ion binding"/>
    <property type="evidence" value="ECO:0007669"/>
    <property type="project" value="InterPro"/>
</dbReference>
<evidence type="ECO:0000256" key="6">
    <source>
        <dbReference type="RuleBase" id="RU003512"/>
    </source>
</evidence>
<keyword evidence="5" id="KW-0406">Ion transport</keyword>
<reference evidence="8 9" key="1">
    <citation type="submission" date="2018-03" db="EMBL/GenBank/DDBJ databases">
        <title>Whole genome sequencing of Histamine producing bacteria.</title>
        <authorList>
            <person name="Butler K."/>
        </authorList>
    </citation>
    <scope>NUCLEOTIDE SEQUENCE [LARGE SCALE GENOMIC DNA]</scope>
    <source>
        <strain evidence="8 9">DSM 16190</strain>
    </source>
</reference>
<dbReference type="InterPro" id="IPR006128">
    <property type="entry name" value="Lipoprotein_PsaA-like"/>
</dbReference>
<keyword evidence="3 6" id="KW-0813">Transport</keyword>
<feature type="signal peptide" evidence="7">
    <location>
        <begin position="1"/>
        <end position="21"/>
    </location>
</feature>
<evidence type="ECO:0000256" key="3">
    <source>
        <dbReference type="ARBA" id="ARBA00022448"/>
    </source>
</evidence>
<evidence type="ECO:0000313" key="9">
    <source>
        <dbReference type="Proteomes" id="UP000240904"/>
    </source>
</evidence>
<gene>
    <name evidence="8" type="ORF">C9I89_01805</name>
</gene>
<evidence type="ECO:0000256" key="4">
    <source>
        <dbReference type="ARBA" id="ARBA00022729"/>
    </source>
</evidence>
<proteinExistence type="inferred from homology"/>
<comment type="caution">
    <text evidence="8">The sequence shown here is derived from an EMBL/GenBank/DDBJ whole genome shotgun (WGS) entry which is preliminary data.</text>
</comment>
<protein>
    <recommendedName>
        <fullName evidence="2">High-affinity zinc uptake system protein ZnuA</fullName>
    </recommendedName>
</protein>
<dbReference type="GO" id="GO:0007155">
    <property type="term" value="P:cell adhesion"/>
    <property type="evidence" value="ECO:0007669"/>
    <property type="project" value="InterPro"/>
</dbReference>
<keyword evidence="9" id="KW-1185">Reference proteome</keyword>
<dbReference type="OrthoDB" id="7346865at2"/>
<dbReference type="InterPro" id="IPR006127">
    <property type="entry name" value="ZnuA-like"/>
</dbReference>
<evidence type="ECO:0000256" key="1">
    <source>
        <dbReference type="ARBA" id="ARBA00011028"/>
    </source>
</evidence>
<feature type="chain" id="PRO_5015743005" description="High-affinity zinc uptake system protein ZnuA" evidence="7">
    <location>
        <begin position="22"/>
        <end position="308"/>
    </location>
</feature>
<dbReference type="Proteomes" id="UP000240904">
    <property type="component" value="Unassembled WGS sequence"/>
</dbReference>
<dbReference type="SUPFAM" id="SSF53807">
    <property type="entry name" value="Helical backbone' metal receptor"/>
    <property type="match status" value="1"/>
</dbReference>
<dbReference type="PANTHER" id="PTHR42953">
    <property type="entry name" value="HIGH-AFFINITY ZINC UPTAKE SYSTEM PROTEIN ZNUA-RELATED"/>
    <property type="match status" value="1"/>
</dbReference>
<dbReference type="GO" id="GO:0006829">
    <property type="term" value="P:zinc ion transport"/>
    <property type="evidence" value="ECO:0007669"/>
    <property type="project" value="UniProtKB-KW"/>
</dbReference>
<accession>A0A2T3N5G9</accession>
<dbReference type="RefSeq" id="WP_107281846.1">
    <property type="nucleotide sequence ID" value="NZ_PYMC01000001.1"/>
</dbReference>
<sequence>MRRFTSWCCAVALVFSGTVYAGPAFANEAKAFSVVTTVKPLNMIVQDLTAGITRSDTLLPPGTSPHDYALRPSDMKKLRDADLVIWVGPELEMFLANMLEGKENSLALTEQHSIDFRHYEHAVDNDHDDHDDHNHSHDGIDPHLWLGPKQAIQAANVITGALVKHDPLHKKGYEDNLTMFVSEVNQTISELNNKLKPLAEHGYFVFHDGYGYFEEQFGLNNLGHFTVKPDRRPGAKTLISIRRALQDQQAFCVFSEPQFSPAVVNSVVSGTDVKIGTLDPMATEIAEGKGGYARFLTELGASFTKCLE</sequence>
<name>A0A2T3N5G9_9GAMM</name>
<dbReference type="AlphaFoldDB" id="A0A2T3N5G9"/>